<organism evidence="2 3">
    <name type="scientific">Calocera cornea HHB12733</name>
    <dbReference type="NCBI Taxonomy" id="1353952"/>
    <lineage>
        <taxon>Eukaryota</taxon>
        <taxon>Fungi</taxon>
        <taxon>Dikarya</taxon>
        <taxon>Basidiomycota</taxon>
        <taxon>Agaricomycotina</taxon>
        <taxon>Dacrymycetes</taxon>
        <taxon>Dacrymycetales</taxon>
        <taxon>Dacrymycetaceae</taxon>
        <taxon>Calocera</taxon>
    </lineage>
</organism>
<sequence>MPSGSGGMFREYHPPSSDITPPSIPAPPLLQIKQQQDRTERPAKLSSSTGPPVLSVQRPSSTQYPPPIVQPTLPSQEIRYLPPEPRLEPGMAAVDGRGGLLMPAHGIPSRPFPVQAPIKPPNQPPNAPAQPLDKAGKKYPVRKWQNVRKELKGIGGSRWFARSWIGDKDSDYARHRAMSAPLLGPMPNFPARFKFKQEFNGSTGTGTPADRGTPMEGTAQNPVIVDLTDDIDMDSPAPQRPEGAMIVPS</sequence>
<feature type="compositionally biased region" description="Pro residues" evidence="1">
    <location>
        <begin position="118"/>
        <end position="128"/>
    </location>
</feature>
<accession>A0A165F3Q6</accession>
<dbReference type="InParanoid" id="A0A165F3Q6"/>
<keyword evidence="3" id="KW-1185">Reference proteome</keyword>
<feature type="region of interest" description="Disordered" evidence="1">
    <location>
        <begin position="198"/>
        <end position="249"/>
    </location>
</feature>
<dbReference type="OrthoDB" id="3229208at2759"/>
<dbReference type="STRING" id="1353952.A0A165F3Q6"/>
<proteinExistence type="predicted"/>
<dbReference type="EMBL" id="KV423983">
    <property type="protein sequence ID" value="KZT56122.1"/>
    <property type="molecule type" value="Genomic_DNA"/>
</dbReference>
<evidence type="ECO:0000313" key="2">
    <source>
        <dbReference type="EMBL" id="KZT56122.1"/>
    </source>
</evidence>
<gene>
    <name evidence="2" type="ORF">CALCODRAFT_330574</name>
</gene>
<reference evidence="2 3" key="1">
    <citation type="journal article" date="2016" name="Mol. Biol. Evol.">
        <title>Comparative Genomics of Early-Diverging Mushroom-Forming Fungi Provides Insights into the Origins of Lignocellulose Decay Capabilities.</title>
        <authorList>
            <person name="Nagy L.G."/>
            <person name="Riley R."/>
            <person name="Tritt A."/>
            <person name="Adam C."/>
            <person name="Daum C."/>
            <person name="Floudas D."/>
            <person name="Sun H."/>
            <person name="Yadav J.S."/>
            <person name="Pangilinan J."/>
            <person name="Larsson K.H."/>
            <person name="Matsuura K."/>
            <person name="Barry K."/>
            <person name="Labutti K."/>
            <person name="Kuo R."/>
            <person name="Ohm R.A."/>
            <person name="Bhattacharya S.S."/>
            <person name="Shirouzu T."/>
            <person name="Yoshinaga Y."/>
            <person name="Martin F.M."/>
            <person name="Grigoriev I.V."/>
            <person name="Hibbett D.S."/>
        </authorList>
    </citation>
    <scope>NUCLEOTIDE SEQUENCE [LARGE SCALE GENOMIC DNA]</scope>
    <source>
        <strain evidence="2 3">HHB12733</strain>
    </source>
</reference>
<protein>
    <submittedName>
        <fullName evidence="2">Uncharacterized protein</fullName>
    </submittedName>
</protein>
<name>A0A165F3Q6_9BASI</name>
<evidence type="ECO:0000313" key="3">
    <source>
        <dbReference type="Proteomes" id="UP000076842"/>
    </source>
</evidence>
<dbReference type="Proteomes" id="UP000076842">
    <property type="component" value="Unassembled WGS sequence"/>
</dbReference>
<feature type="region of interest" description="Disordered" evidence="1">
    <location>
        <begin position="1"/>
        <end position="143"/>
    </location>
</feature>
<dbReference type="AlphaFoldDB" id="A0A165F3Q6"/>
<evidence type="ECO:0000256" key="1">
    <source>
        <dbReference type="SAM" id="MobiDB-lite"/>
    </source>
</evidence>